<name>A0A642KKW6_BACFG</name>
<comment type="caution">
    <text evidence="1">The sequence shown here is derived from an EMBL/GenBank/DDBJ whole genome shotgun (WGS) entry which is preliminary data.</text>
</comment>
<sequence length="369" mass="42229">MNNKKNKKKETKVLCPTCGTEFAIAEKEYTTVATVVGKNSGLGVVYPAVAQQDVSTNSPKLPKTAQDRIEALRNAGVDVSCLFAMRGANGGECVASNKDGKLVILNDNDPLFSYIIEQGTVPNRRLFRRWVMAQMFHMMSYTSYRSKEPLGVTAMIHRLGYEYQWKMLMNELYAQMKMENKDPESFIERNRWFNINVVAVMANDYISQLREHVDALKERKCKGIVYKKVGGRDIFVSDLEYKLYNPFKMAMMKIKKSKNAAQLYYAAKDFNDMRIKMPTGTTQCGLWVDAYKGAGAFFTMQNLIRFHNCVAYDDAGNRLDKVQSLDFILIKAEMYKNGEGWRLLAVLKKMLADNNIDIKKKMASWRKSK</sequence>
<keyword evidence="1" id="KW-0378">Hydrolase</keyword>
<gene>
    <name evidence="1" type="ORF">F2Z29_23160</name>
</gene>
<dbReference type="GO" id="GO:0016787">
    <property type="term" value="F:hydrolase activity"/>
    <property type="evidence" value="ECO:0007669"/>
    <property type="project" value="UniProtKB-KW"/>
</dbReference>
<protein>
    <submittedName>
        <fullName evidence="1">Ubiquitin carboxyl-hydrolase</fullName>
    </submittedName>
</protein>
<proteinExistence type="predicted"/>
<accession>A0A642KKW6</accession>
<organism evidence="1 2">
    <name type="scientific">Bacteroides fragilis</name>
    <dbReference type="NCBI Taxonomy" id="817"/>
    <lineage>
        <taxon>Bacteria</taxon>
        <taxon>Pseudomonadati</taxon>
        <taxon>Bacteroidota</taxon>
        <taxon>Bacteroidia</taxon>
        <taxon>Bacteroidales</taxon>
        <taxon>Bacteroidaceae</taxon>
        <taxon>Bacteroides</taxon>
    </lineage>
</organism>
<reference evidence="1 2" key="1">
    <citation type="journal article" date="2019" name="Nat. Med.">
        <title>A library of human gut bacterial isolates paired with longitudinal multiomics data enables mechanistic microbiome research.</title>
        <authorList>
            <person name="Poyet M."/>
            <person name="Groussin M."/>
            <person name="Gibbons S.M."/>
            <person name="Avila-Pacheco J."/>
            <person name="Jiang X."/>
            <person name="Kearney S.M."/>
            <person name="Perrotta A.R."/>
            <person name="Berdy B."/>
            <person name="Zhao S."/>
            <person name="Lieberman T.D."/>
            <person name="Swanson P.K."/>
            <person name="Smith M."/>
            <person name="Roesemann S."/>
            <person name="Alexander J.E."/>
            <person name="Rich S.A."/>
            <person name="Livny J."/>
            <person name="Vlamakis H."/>
            <person name="Clish C."/>
            <person name="Bullock K."/>
            <person name="Deik A."/>
            <person name="Scott J."/>
            <person name="Pierce K.A."/>
            <person name="Xavier R.J."/>
            <person name="Alm E.J."/>
        </authorList>
    </citation>
    <scope>NUCLEOTIDE SEQUENCE [LARGE SCALE GENOMIC DNA]</scope>
    <source>
        <strain evidence="1 2">BIOML-A7</strain>
    </source>
</reference>
<dbReference type="EMBL" id="VWAW01000034">
    <property type="protein sequence ID" value="KAA5167205.1"/>
    <property type="molecule type" value="Genomic_DNA"/>
</dbReference>
<evidence type="ECO:0000313" key="1">
    <source>
        <dbReference type="EMBL" id="KAA5167205.1"/>
    </source>
</evidence>
<evidence type="ECO:0000313" key="2">
    <source>
        <dbReference type="Proteomes" id="UP000436803"/>
    </source>
</evidence>
<dbReference type="AlphaFoldDB" id="A0A642KKW6"/>
<dbReference type="Proteomes" id="UP000436803">
    <property type="component" value="Unassembled WGS sequence"/>
</dbReference>